<keyword evidence="6" id="KW-0156">Chromatin regulator</keyword>
<feature type="domain" description="Histone deacetylase" evidence="11">
    <location>
        <begin position="46"/>
        <end position="283"/>
    </location>
</feature>
<comment type="subcellular location">
    <subcellularLocation>
        <location evidence="1">Nucleus</location>
    </subcellularLocation>
</comment>
<name>A0A367INR4_RHIAZ</name>
<keyword evidence="4" id="KW-0678">Repressor</keyword>
<evidence type="ECO:0000256" key="2">
    <source>
        <dbReference type="ARBA" id="ARBA00007738"/>
    </source>
</evidence>
<dbReference type="Gene3D" id="3.40.800.20">
    <property type="entry name" value="Histone deacetylase domain"/>
    <property type="match status" value="1"/>
</dbReference>
<evidence type="ECO:0000256" key="6">
    <source>
        <dbReference type="ARBA" id="ARBA00022853"/>
    </source>
</evidence>
<protein>
    <recommendedName>
        <fullName evidence="3">histone deacetylase</fullName>
        <ecNumber evidence="3">3.5.1.98</ecNumber>
    </recommendedName>
</protein>
<evidence type="ECO:0000313" key="13">
    <source>
        <dbReference type="Proteomes" id="UP000252139"/>
    </source>
</evidence>
<dbReference type="PRINTS" id="PR01270">
    <property type="entry name" value="HDASUPER"/>
</dbReference>
<gene>
    <name evidence="12" type="primary">HDAC4</name>
    <name evidence="12" type="ORF">CU097_001302</name>
</gene>
<dbReference type="EMBL" id="PJQL01004567">
    <property type="protein sequence ID" value="RCH79328.1"/>
    <property type="molecule type" value="Genomic_DNA"/>
</dbReference>
<feature type="non-terminal residue" evidence="12">
    <location>
        <position position="285"/>
    </location>
</feature>
<dbReference type="PANTHER" id="PTHR10625">
    <property type="entry name" value="HISTONE DEACETYLASE HDAC1-RELATED"/>
    <property type="match status" value="1"/>
</dbReference>
<evidence type="ECO:0000256" key="3">
    <source>
        <dbReference type="ARBA" id="ARBA00012111"/>
    </source>
</evidence>
<evidence type="ECO:0000256" key="7">
    <source>
        <dbReference type="ARBA" id="ARBA00023015"/>
    </source>
</evidence>
<dbReference type="InterPro" id="IPR023696">
    <property type="entry name" value="Ureohydrolase_dom_sf"/>
</dbReference>
<dbReference type="PANTHER" id="PTHR10625:SF5">
    <property type="entry name" value="HISTONE DEACETYLASE"/>
    <property type="match status" value="1"/>
</dbReference>
<dbReference type="SUPFAM" id="SSF52768">
    <property type="entry name" value="Arginase/deacetylase"/>
    <property type="match status" value="1"/>
</dbReference>
<dbReference type="OrthoDB" id="424012at2759"/>
<keyword evidence="8" id="KW-0804">Transcription</keyword>
<evidence type="ECO:0000256" key="1">
    <source>
        <dbReference type="ARBA" id="ARBA00004123"/>
    </source>
</evidence>
<comment type="similarity">
    <text evidence="2">Belongs to the histone deacetylase family. HD type 2 subfamily.</text>
</comment>
<feature type="non-terminal residue" evidence="12">
    <location>
        <position position="1"/>
    </location>
</feature>
<keyword evidence="13" id="KW-1185">Reference proteome</keyword>
<proteinExistence type="inferred from homology"/>
<keyword evidence="7" id="KW-0805">Transcription regulation</keyword>
<evidence type="ECO:0000256" key="9">
    <source>
        <dbReference type="ARBA" id="ARBA00023242"/>
    </source>
</evidence>
<evidence type="ECO:0000313" key="12">
    <source>
        <dbReference type="EMBL" id="RCH79328.1"/>
    </source>
</evidence>
<evidence type="ECO:0000259" key="11">
    <source>
        <dbReference type="Pfam" id="PF00850"/>
    </source>
</evidence>
<dbReference type="InterPro" id="IPR037138">
    <property type="entry name" value="His_deacetylse_dom_sf"/>
</dbReference>
<dbReference type="Pfam" id="PF00850">
    <property type="entry name" value="Hist_deacetyl"/>
    <property type="match status" value="1"/>
</dbReference>
<keyword evidence="5" id="KW-0378">Hydrolase</keyword>
<dbReference type="GO" id="GO:0040029">
    <property type="term" value="P:epigenetic regulation of gene expression"/>
    <property type="evidence" value="ECO:0007669"/>
    <property type="project" value="TreeGrafter"/>
</dbReference>
<comment type="caution">
    <text evidence="12">The sequence shown here is derived from an EMBL/GenBank/DDBJ whole genome shotgun (WGS) entry which is preliminary data.</text>
</comment>
<dbReference type="InterPro" id="IPR023801">
    <property type="entry name" value="His_deacetylse_dom"/>
</dbReference>
<dbReference type="EC" id="3.5.1.98" evidence="3"/>
<evidence type="ECO:0000256" key="8">
    <source>
        <dbReference type="ARBA" id="ARBA00023163"/>
    </source>
</evidence>
<accession>A0A367INR4</accession>
<evidence type="ECO:0000256" key="5">
    <source>
        <dbReference type="ARBA" id="ARBA00022801"/>
    </source>
</evidence>
<evidence type="ECO:0000256" key="10">
    <source>
        <dbReference type="SAM" id="MobiDB-lite"/>
    </source>
</evidence>
<organism evidence="12 13">
    <name type="scientific">Rhizopus azygosporus</name>
    <name type="common">Rhizopus microsporus var. azygosporus</name>
    <dbReference type="NCBI Taxonomy" id="86630"/>
    <lineage>
        <taxon>Eukaryota</taxon>
        <taxon>Fungi</taxon>
        <taxon>Fungi incertae sedis</taxon>
        <taxon>Mucoromycota</taxon>
        <taxon>Mucoromycotina</taxon>
        <taxon>Mucoromycetes</taxon>
        <taxon>Mucorales</taxon>
        <taxon>Mucorineae</taxon>
        <taxon>Rhizopodaceae</taxon>
        <taxon>Rhizopus</taxon>
    </lineage>
</organism>
<sequence>NYYPIDEERESVVKKRPLKITSIAALLNPEPPAHKPNVMRGVGGGTVKQADQDHIKRQHTRFSSAAAAADATQTDPKPVAPPGLICEMTCGELGIAVDTTFHPLYTSLSARIAAGSLLSLVESIVNGRLRNGFALIRPPGHHAEDDTAMGFCFYNNVAVAVADTLEKYPSKIKKILIIDWDIHHGNGTQKMFYDNPNVLYISLHRWDRGKFYPFTGAPEECGEGPGLGNNVNIAFSSSEDKPRPMGDTEFVAAFYYFVIPIARQFHPDMIFVSAGFDAAEGHPEN</sequence>
<dbReference type="GO" id="GO:0141221">
    <property type="term" value="F:histone deacetylase activity, hydrolytic mechanism"/>
    <property type="evidence" value="ECO:0007669"/>
    <property type="project" value="UniProtKB-EC"/>
</dbReference>
<dbReference type="STRING" id="86630.A0A367INR4"/>
<dbReference type="GO" id="GO:0000118">
    <property type="term" value="C:histone deacetylase complex"/>
    <property type="evidence" value="ECO:0007669"/>
    <property type="project" value="TreeGrafter"/>
</dbReference>
<keyword evidence="9" id="KW-0539">Nucleus</keyword>
<evidence type="ECO:0000256" key="4">
    <source>
        <dbReference type="ARBA" id="ARBA00022491"/>
    </source>
</evidence>
<dbReference type="InterPro" id="IPR000286">
    <property type="entry name" value="HDACs"/>
</dbReference>
<reference evidence="12 13" key="1">
    <citation type="journal article" date="2018" name="G3 (Bethesda)">
        <title>Phylogenetic and Phylogenomic Definition of Rhizopus Species.</title>
        <authorList>
            <person name="Gryganskyi A.P."/>
            <person name="Golan J."/>
            <person name="Dolatabadi S."/>
            <person name="Mondo S."/>
            <person name="Robb S."/>
            <person name="Idnurm A."/>
            <person name="Muszewska A."/>
            <person name="Steczkiewicz K."/>
            <person name="Masonjones S."/>
            <person name="Liao H.L."/>
            <person name="Gajdeczka M.T."/>
            <person name="Anike F."/>
            <person name="Vuek A."/>
            <person name="Anishchenko I.M."/>
            <person name="Voigt K."/>
            <person name="de Hoog G.S."/>
            <person name="Smith M.E."/>
            <person name="Heitman J."/>
            <person name="Vilgalys R."/>
            <person name="Stajich J.E."/>
        </authorList>
    </citation>
    <scope>NUCLEOTIDE SEQUENCE [LARGE SCALE GENOMIC DNA]</scope>
    <source>
        <strain evidence="12 13">CBS 357.93</strain>
    </source>
</reference>
<feature type="region of interest" description="Disordered" evidence="10">
    <location>
        <begin position="29"/>
        <end position="52"/>
    </location>
</feature>
<dbReference type="AlphaFoldDB" id="A0A367INR4"/>
<dbReference type="Proteomes" id="UP000252139">
    <property type="component" value="Unassembled WGS sequence"/>
</dbReference>